<dbReference type="Gene3D" id="3.40.50.150">
    <property type="entry name" value="Vaccinia Virus protein VP39"/>
    <property type="match status" value="1"/>
</dbReference>
<evidence type="ECO:0000256" key="3">
    <source>
        <dbReference type="ARBA" id="ARBA00022679"/>
    </source>
</evidence>
<name>A0A8C5R7H0_9ANUR</name>
<dbReference type="SUPFAM" id="SSF53335">
    <property type="entry name" value="S-adenosyl-L-methionine-dependent methyltransferases"/>
    <property type="match status" value="1"/>
</dbReference>
<evidence type="ECO:0008006" key="7">
    <source>
        <dbReference type="Google" id="ProtNLM"/>
    </source>
</evidence>
<dbReference type="InterPro" id="IPR000940">
    <property type="entry name" value="NNMT_TEMT_trans"/>
</dbReference>
<dbReference type="GO" id="GO:0032259">
    <property type="term" value="P:methylation"/>
    <property type="evidence" value="ECO:0007669"/>
    <property type="project" value="UniProtKB-KW"/>
</dbReference>
<keyword evidence="3" id="KW-0808">Transferase</keyword>
<dbReference type="PANTHER" id="PTHR10867">
    <property type="entry name" value="NNMT/PNMT/TEMT FAMILY MEMBER"/>
    <property type="match status" value="1"/>
</dbReference>
<dbReference type="GO" id="GO:0008170">
    <property type="term" value="F:N-methyltransferase activity"/>
    <property type="evidence" value="ECO:0007669"/>
    <property type="project" value="TreeGrafter"/>
</dbReference>
<dbReference type="GO" id="GO:0005829">
    <property type="term" value="C:cytosol"/>
    <property type="evidence" value="ECO:0007669"/>
    <property type="project" value="TreeGrafter"/>
</dbReference>
<dbReference type="Proteomes" id="UP000694569">
    <property type="component" value="Unplaced"/>
</dbReference>
<dbReference type="InterPro" id="IPR029063">
    <property type="entry name" value="SAM-dependent_MTases_sf"/>
</dbReference>
<dbReference type="Pfam" id="PF01234">
    <property type="entry name" value="NNMT_PNMT_TEMT"/>
    <property type="match status" value="1"/>
</dbReference>
<comment type="similarity">
    <text evidence="1">Belongs to the class I-like SAM-binding methyltransferase superfamily. NNMT/PNMT/TEMT family.</text>
</comment>
<protein>
    <recommendedName>
        <fullName evidence="7">Nicotinamide N-methyltransferase</fullName>
    </recommendedName>
</protein>
<sequence>METTCCKSYDTDDVDAQFIYDNYFCAATDNDLRYELVDFPIKVIWKCVKLGFIKGDRLIDLSVGSSLYQLVPCFKGFKDITILEVNNGCIDDMEKWVKGEANSYDWAHAIDFLAELEGCSDVSSWKDMENDLRSRVTCISKCDFSLKNPTEPNVLEQVDCIINLYVLGTCCKTIDDYSLKLNNMSTLLKLGGSLILVGGFHASYYTVNDEKFNILDFEKEDLLRILEDGGYRVEHIEVTEKKSSADFITYDSVFVVCAVKVREC</sequence>
<organism evidence="5 6">
    <name type="scientific">Leptobrachium leishanense</name>
    <name type="common">Leishan spiny toad</name>
    <dbReference type="NCBI Taxonomy" id="445787"/>
    <lineage>
        <taxon>Eukaryota</taxon>
        <taxon>Metazoa</taxon>
        <taxon>Chordata</taxon>
        <taxon>Craniata</taxon>
        <taxon>Vertebrata</taxon>
        <taxon>Euteleostomi</taxon>
        <taxon>Amphibia</taxon>
        <taxon>Batrachia</taxon>
        <taxon>Anura</taxon>
        <taxon>Pelobatoidea</taxon>
        <taxon>Megophryidae</taxon>
        <taxon>Leptobrachium</taxon>
    </lineage>
</organism>
<evidence type="ECO:0000256" key="2">
    <source>
        <dbReference type="ARBA" id="ARBA00022603"/>
    </source>
</evidence>
<dbReference type="Ensembl" id="ENSLLET00000050674.1">
    <property type="protein sequence ID" value="ENSLLEP00000048770.1"/>
    <property type="gene ID" value="ENSLLEG00000030713.1"/>
</dbReference>
<accession>A0A8C5R7H0</accession>
<keyword evidence="6" id="KW-1185">Reference proteome</keyword>
<reference evidence="5" key="1">
    <citation type="submission" date="2025-08" db="UniProtKB">
        <authorList>
            <consortium name="Ensembl"/>
        </authorList>
    </citation>
    <scope>IDENTIFICATION</scope>
</reference>
<keyword evidence="2" id="KW-0489">Methyltransferase</keyword>
<evidence type="ECO:0000256" key="4">
    <source>
        <dbReference type="ARBA" id="ARBA00022691"/>
    </source>
</evidence>
<dbReference type="AlphaFoldDB" id="A0A8C5R7H0"/>
<dbReference type="PROSITE" id="PS51681">
    <property type="entry name" value="SAM_MT_NNMT_PNMT_TEMT"/>
    <property type="match status" value="1"/>
</dbReference>
<evidence type="ECO:0000256" key="1">
    <source>
        <dbReference type="ARBA" id="ARBA00007996"/>
    </source>
</evidence>
<proteinExistence type="inferred from homology"/>
<dbReference type="GeneTree" id="ENSGT00390000011708"/>
<reference evidence="5" key="2">
    <citation type="submission" date="2025-09" db="UniProtKB">
        <authorList>
            <consortium name="Ensembl"/>
        </authorList>
    </citation>
    <scope>IDENTIFICATION</scope>
</reference>
<evidence type="ECO:0000313" key="6">
    <source>
        <dbReference type="Proteomes" id="UP000694569"/>
    </source>
</evidence>
<dbReference type="PANTHER" id="PTHR10867:SF44">
    <property type="entry name" value="NICOTINAMIDE N-METHYLTRANSFERASE ISOFORM X2"/>
    <property type="match status" value="1"/>
</dbReference>
<keyword evidence="4" id="KW-0949">S-adenosyl-L-methionine</keyword>
<evidence type="ECO:0000313" key="5">
    <source>
        <dbReference type="Ensembl" id="ENSLLEP00000048770.1"/>
    </source>
</evidence>